<organism evidence="7">
    <name type="scientific">Caldiarchaeum subterraneum</name>
    <dbReference type="NCBI Taxonomy" id="311458"/>
    <lineage>
        <taxon>Archaea</taxon>
        <taxon>Nitrososphaerota</taxon>
        <taxon>Candidatus Caldarchaeales</taxon>
        <taxon>Candidatus Caldarchaeaceae</taxon>
        <taxon>Candidatus Caldarchaeum</taxon>
    </lineage>
</organism>
<dbReference type="InterPro" id="IPR051452">
    <property type="entry name" value="Diverse_Oxidoreductases"/>
</dbReference>
<keyword evidence="4" id="KW-0408">Iron</keyword>
<keyword evidence="2" id="KW-0479">Metal-binding</keyword>
<dbReference type="GO" id="GO:0051537">
    <property type="term" value="F:2 iron, 2 sulfur cluster binding"/>
    <property type="evidence" value="ECO:0007669"/>
    <property type="project" value="UniProtKB-KW"/>
</dbReference>
<dbReference type="CDD" id="cd00207">
    <property type="entry name" value="fer2"/>
    <property type="match status" value="1"/>
</dbReference>
<dbReference type="Pfam" id="PF00111">
    <property type="entry name" value="Fer2"/>
    <property type="match status" value="1"/>
</dbReference>
<dbReference type="SUPFAM" id="SSF54292">
    <property type="entry name" value="2Fe-2S ferredoxin-like"/>
    <property type="match status" value="1"/>
</dbReference>
<evidence type="ECO:0000256" key="5">
    <source>
        <dbReference type="ARBA" id="ARBA00023014"/>
    </source>
</evidence>
<dbReference type="Gene3D" id="1.10.150.120">
    <property type="entry name" value="[2Fe-2S]-binding domain"/>
    <property type="match status" value="1"/>
</dbReference>
<dbReference type="InterPro" id="IPR036010">
    <property type="entry name" value="2Fe-2S_ferredoxin-like_sf"/>
</dbReference>
<dbReference type="PROSITE" id="PS51085">
    <property type="entry name" value="2FE2S_FER_2"/>
    <property type="match status" value="1"/>
</dbReference>
<keyword evidence="5" id="KW-0411">Iron-sulfur</keyword>
<dbReference type="InterPro" id="IPR002888">
    <property type="entry name" value="2Fe-2S-bd"/>
</dbReference>
<dbReference type="PANTHER" id="PTHR44379">
    <property type="entry name" value="OXIDOREDUCTASE WITH IRON-SULFUR SUBUNIT"/>
    <property type="match status" value="1"/>
</dbReference>
<evidence type="ECO:0000256" key="3">
    <source>
        <dbReference type="ARBA" id="ARBA00023002"/>
    </source>
</evidence>
<evidence type="ECO:0000256" key="1">
    <source>
        <dbReference type="ARBA" id="ARBA00022714"/>
    </source>
</evidence>
<keyword evidence="3" id="KW-0560">Oxidoreductase</keyword>
<dbReference type="Pfam" id="PF01799">
    <property type="entry name" value="Fer2_2"/>
    <property type="match status" value="1"/>
</dbReference>
<gene>
    <name evidence="7" type="ORF">ENM31_02510</name>
</gene>
<proteinExistence type="predicted"/>
<keyword evidence="1" id="KW-0001">2Fe-2S</keyword>
<dbReference type="InterPro" id="IPR036884">
    <property type="entry name" value="2Fe-2S-bd_dom_sf"/>
</dbReference>
<dbReference type="GO" id="GO:0016491">
    <property type="term" value="F:oxidoreductase activity"/>
    <property type="evidence" value="ECO:0007669"/>
    <property type="project" value="UniProtKB-KW"/>
</dbReference>
<dbReference type="SUPFAM" id="SSF47741">
    <property type="entry name" value="CO dehydrogenase ISP C-domain like"/>
    <property type="match status" value="1"/>
</dbReference>
<dbReference type="InterPro" id="IPR012675">
    <property type="entry name" value="Beta-grasp_dom_sf"/>
</dbReference>
<dbReference type="PANTHER" id="PTHR44379:SF5">
    <property type="entry name" value="OXIDOREDUCTASE WITH IRON-SULFUR SUBUNIT"/>
    <property type="match status" value="1"/>
</dbReference>
<feature type="domain" description="2Fe-2S ferredoxin-type" evidence="6">
    <location>
        <begin position="3"/>
        <end position="78"/>
    </location>
</feature>
<evidence type="ECO:0000256" key="2">
    <source>
        <dbReference type="ARBA" id="ARBA00022723"/>
    </source>
</evidence>
<comment type="caution">
    <text evidence="7">The sequence shown here is derived from an EMBL/GenBank/DDBJ whole genome shotgun (WGS) entry which is preliminary data.</text>
</comment>
<dbReference type="AlphaFoldDB" id="A0A7J3VSM4"/>
<reference evidence="7" key="1">
    <citation type="journal article" date="2020" name="mSystems">
        <title>Genome- and Community-Level Interaction Insights into Carbon Utilization and Element Cycling Functions of Hydrothermarchaeota in Hydrothermal Sediment.</title>
        <authorList>
            <person name="Zhou Z."/>
            <person name="Liu Y."/>
            <person name="Xu W."/>
            <person name="Pan J."/>
            <person name="Luo Z.H."/>
            <person name="Li M."/>
        </authorList>
    </citation>
    <scope>NUCLEOTIDE SEQUENCE [LARGE SCALE GENOMIC DNA]</scope>
    <source>
        <strain evidence="7">SpSt-1074</strain>
    </source>
</reference>
<name>A0A7J3VSM4_CALS0</name>
<dbReference type="PROSITE" id="PS00197">
    <property type="entry name" value="2FE2S_FER_1"/>
    <property type="match status" value="1"/>
</dbReference>
<dbReference type="InterPro" id="IPR001041">
    <property type="entry name" value="2Fe-2S_ferredoxin-type"/>
</dbReference>
<dbReference type="EMBL" id="DRXH01000083">
    <property type="protein sequence ID" value="HHM44154.1"/>
    <property type="molecule type" value="Genomic_DNA"/>
</dbReference>
<evidence type="ECO:0000256" key="4">
    <source>
        <dbReference type="ARBA" id="ARBA00023004"/>
    </source>
</evidence>
<accession>A0A7J3VSM4</accession>
<evidence type="ECO:0000313" key="7">
    <source>
        <dbReference type="EMBL" id="HHM44154.1"/>
    </source>
</evidence>
<dbReference type="GO" id="GO:0046872">
    <property type="term" value="F:metal ion binding"/>
    <property type="evidence" value="ECO:0007669"/>
    <property type="project" value="UniProtKB-KW"/>
</dbReference>
<sequence>MGLIVEFILNGRKVGVEVAGRDRLMDALWRLGMRSVKEGCGVGDCGSCNVLVDGRLVNSCLMLAVQARGRRVWTTEGLADDDKLHPIQEYLLEYTASQCGYCIPGIVMTAKYISDNYPSVSEELLRRILIANICRCGGYTRIVKAVKSAIESSRTRA</sequence>
<protein>
    <submittedName>
        <fullName evidence="7">(2Fe-2S)-binding protein</fullName>
    </submittedName>
</protein>
<dbReference type="Gene3D" id="3.10.20.30">
    <property type="match status" value="1"/>
</dbReference>
<dbReference type="InterPro" id="IPR006058">
    <property type="entry name" value="2Fe2S_fd_BS"/>
</dbReference>
<evidence type="ECO:0000259" key="6">
    <source>
        <dbReference type="PROSITE" id="PS51085"/>
    </source>
</evidence>